<evidence type="ECO:0000313" key="11">
    <source>
        <dbReference type="Proteomes" id="UP000184368"/>
    </source>
</evidence>
<keyword evidence="2 9" id="KW-0808">Transferase</keyword>
<keyword evidence="4 9" id="KW-0460">Magnesium</keyword>
<dbReference type="GO" id="GO:0000287">
    <property type="term" value="F:magnesium ion binding"/>
    <property type="evidence" value="ECO:0007669"/>
    <property type="project" value="UniProtKB-UniRule"/>
</dbReference>
<keyword evidence="5 9" id="KW-0443">Lipid metabolism</keyword>
<dbReference type="EC" id="2.5.1.41" evidence="9"/>
<dbReference type="STRING" id="1302690.BUE76_06855"/>
<feature type="binding site" evidence="9">
    <location>
        <begin position="233"/>
        <end position="234"/>
    </location>
    <ligand>
        <name>sn-glycerol 1-phosphate</name>
        <dbReference type="ChEBI" id="CHEBI:57685"/>
    </ligand>
</feature>
<feature type="binding site" evidence="9">
    <location>
        <position position="60"/>
    </location>
    <ligand>
        <name>Mg(2+)</name>
        <dbReference type="ChEBI" id="CHEBI:18420"/>
    </ligand>
</feature>
<dbReference type="HAMAP" id="MF_00112">
    <property type="entry name" value="GGGP_HepGP_synthase"/>
    <property type="match status" value="1"/>
</dbReference>
<reference evidence="10 11" key="1">
    <citation type="submission" date="2016-11" db="EMBL/GenBank/DDBJ databases">
        <authorList>
            <person name="Jaros S."/>
            <person name="Januszkiewicz K."/>
            <person name="Wedrychowicz H."/>
        </authorList>
    </citation>
    <scope>NUCLEOTIDE SEQUENCE [LARGE SCALE GENOMIC DNA]</scope>
    <source>
        <strain evidence="10 11">DSM 26897</strain>
    </source>
</reference>
<keyword evidence="1 9" id="KW-0444">Lipid biosynthesis</keyword>
<keyword evidence="11" id="KW-1185">Reference proteome</keyword>
<dbReference type="InterPro" id="IPR010946">
    <property type="entry name" value="GGGP_synth"/>
</dbReference>
<evidence type="ECO:0000313" key="10">
    <source>
        <dbReference type="EMBL" id="SHE83628.1"/>
    </source>
</evidence>
<feature type="binding site" evidence="9">
    <location>
        <begin position="211"/>
        <end position="212"/>
    </location>
    <ligand>
        <name>sn-glycerol 1-phosphate</name>
        <dbReference type="ChEBI" id="CHEBI:57685"/>
    </ligand>
</feature>
<protein>
    <recommendedName>
        <fullName evidence="9">Geranylgeranylglyceryl phosphate synthase</fullName>
        <shortName evidence="9">GGGP synthase</shortName>
        <shortName evidence="9">GGGPS</shortName>
        <ecNumber evidence="9">2.5.1.41</ecNumber>
    </recommendedName>
    <alternativeName>
        <fullName evidence="9">(S)-3-O-geranylgeranylglyceryl phosphate synthase</fullName>
    </alternativeName>
    <alternativeName>
        <fullName evidence="9">Phosphoglycerol geranylgeranyltransferase</fullName>
    </alternativeName>
</protein>
<evidence type="ECO:0000256" key="4">
    <source>
        <dbReference type="ARBA" id="ARBA00022842"/>
    </source>
</evidence>
<organism evidence="10 11">
    <name type="scientific">Cnuella takakiae</name>
    <dbReference type="NCBI Taxonomy" id="1302690"/>
    <lineage>
        <taxon>Bacteria</taxon>
        <taxon>Pseudomonadati</taxon>
        <taxon>Bacteroidota</taxon>
        <taxon>Chitinophagia</taxon>
        <taxon>Chitinophagales</taxon>
        <taxon>Chitinophagaceae</taxon>
        <taxon>Cnuella</taxon>
    </lineage>
</organism>
<feature type="binding site" evidence="9">
    <location>
        <position position="31"/>
    </location>
    <ligand>
        <name>Mg(2+)</name>
        <dbReference type="ChEBI" id="CHEBI:18420"/>
    </ligand>
</feature>
<evidence type="ECO:0000256" key="1">
    <source>
        <dbReference type="ARBA" id="ARBA00022516"/>
    </source>
</evidence>
<dbReference type="GO" id="GO:0000107">
    <property type="term" value="F:imidazoleglycerol-phosphate synthase activity"/>
    <property type="evidence" value="ECO:0007669"/>
    <property type="project" value="TreeGrafter"/>
</dbReference>
<dbReference type="AlphaFoldDB" id="A0A1M4WQY3"/>
<dbReference type="InterPro" id="IPR038597">
    <property type="entry name" value="GGGP/HepGP_synthase_sf"/>
</dbReference>
<feature type="binding site" evidence="9">
    <location>
        <begin position="180"/>
        <end position="186"/>
    </location>
    <ligand>
        <name>sn-glycerol 1-phosphate</name>
        <dbReference type="ChEBI" id="CHEBI:57685"/>
    </ligand>
</feature>
<dbReference type="Gene3D" id="3.20.20.390">
    <property type="entry name" value="FMN-linked oxidoreductases"/>
    <property type="match status" value="1"/>
</dbReference>
<comment type="similarity">
    <text evidence="9">Belongs to the GGGP/HepGP synthase family. Group II subfamily.</text>
</comment>
<dbReference type="Proteomes" id="UP000184368">
    <property type="component" value="Unassembled WGS sequence"/>
</dbReference>
<dbReference type="SUPFAM" id="SSF51395">
    <property type="entry name" value="FMN-linked oxidoreductases"/>
    <property type="match status" value="1"/>
</dbReference>
<keyword evidence="6 9" id="KW-0594">Phospholipid biosynthesis</keyword>
<comment type="caution">
    <text evidence="9">Lacks conserved residue(s) required for the propagation of feature annotation.</text>
</comment>
<keyword evidence="7 9" id="KW-1208">Phospholipid metabolism</keyword>
<proteinExistence type="inferred from homology"/>
<dbReference type="InterPro" id="IPR008205">
    <property type="entry name" value="GGGP_HepGP_synthase"/>
</dbReference>
<comment type="catalytic activity">
    <reaction evidence="8 9">
        <text>sn-glycerol 1-phosphate + (2E,6E,10E)-geranylgeranyl diphosphate = sn-3-O-(geranylgeranyl)glycerol 1-phosphate + diphosphate</text>
        <dbReference type="Rhea" id="RHEA:23404"/>
        <dbReference type="ChEBI" id="CHEBI:33019"/>
        <dbReference type="ChEBI" id="CHEBI:57677"/>
        <dbReference type="ChEBI" id="CHEBI:57685"/>
        <dbReference type="ChEBI" id="CHEBI:58756"/>
        <dbReference type="EC" id="2.5.1.41"/>
    </reaction>
</comment>
<dbReference type="NCBIfam" id="TIGR01769">
    <property type="entry name" value="GGGP"/>
    <property type="match status" value="1"/>
</dbReference>
<comment type="function">
    <text evidence="9">Prenyltransferase that catalyzes the transfer of the geranylgeranyl moiety of geranylgeranyl diphosphate (GGPP) to the C3 hydroxyl of sn-glycerol-1-phosphate (G1P).</text>
</comment>
<accession>A0A1M4WQY3</accession>
<dbReference type="NCBIfam" id="TIGR01768">
    <property type="entry name" value="GGGP-family"/>
    <property type="match status" value="1"/>
</dbReference>
<keyword evidence="3 9" id="KW-0479">Metal-binding</keyword>
<dbReference type="Pfam" id="PF01884">
    <property type="entry name" value="PcrB"/>
    <property type="match status" value="1"/>
</dbReference>
<name>A0A1M4WQY3_9BACT</name>
<evidence type="ECO:0000256" key="8">
    <source>
        <dbReference type="ARBA" id="ARBA00047288"/>
    </source>
</evidence>
<evidence type="ECO:0000256" key="5">
    <source>
        <dbReference type="ARBA" id="ARBA00023098"/>
    </source>
</evidence>
<dbReference type="GO" id="GO:0005737">
    <property type="term" value="C:cytoplasm"/>
    <property type="evidence" value="ECO:0007669"/>
    <property type="project" value="InterPro"/>
</dbReference>
<dbReference type="EMBL" id="FQUO01000003">
    <property type="protein sequence ID" value="SHE83628.1"/>
    <property type="molecule type" value="Genomic_DNA"/>
</dbReference>
<evidence type="ECO:0000256" key="6">
    <source>
        <dbReference type="ARBA" id="ARBA00023209"/>
    </source>
</evidence>
<dbReference type="GO" id="GO:0047294">
    <property type="term" value="F:phosphoglycerol geranylgeranyltransferase activity"/>
    <property type="evidence" value="ECO:0007669"/>
    <property type="project" value="UniProtKB-UniRule"/>
</dbReference>
<evidence type="ECO:0000256" key="9">
    <source>
        <dbReference type="HAMAP-Rule" id="MF_00112"/>
    </source>
</evidence>
<evidence type="ECO:0000256" key="3">
    <source>
        <dbReference type="ARBA" id="ARBA00022723"/>
    </source>
</evidence>
<dbReference type="InterPro" id="IPR050064">
    <property type="entry name" value="IGPS_HisA/HisF"/>
</dbReference>
<dbReference type="NCBIfam" id="NF003198">
    <property type="entry name" value="PRK04169.1-2"/>
    <property type="match status" value="1"/>
</dbReference>
<sequence length="261" mass="26933">MLAYNPFPMPLYPALMHLKAQRRKALAVLVDPDKADETHLSRLVELAVTAGVDYFFVGGSLLLSGRLEATVQAIKVQCTIPVVLFPGAATHLTPAADALLYLSLISGRNPELLIGQQVLSAPGVKRSGLEVLSTGYMLVDGGAPTTVSYISNTTPLPHNKSDIAVSTALAGELLGMKLIFIDAGSGAPRPVPTGMIHAVAAQIGIPLVVGGGIRTPQQAYDAAKAGADIVVVGNVLEEVPELLPELAAAVNQASGHLVGAG</sequence>
<gene>
    <name evidence="10" type="ORF">SAMN05444008_103110</name>
</gene>
<comment type="cofactor">
    <cofactor evidence="9">
        <name>Mg(2+)</name>
        <dbReference type="ChEBI" id="CHEBI:18420"/>
    </cofactor>
</comment>
<dbReference type="PANTHER" id="PTHR21235">
    <property type="entry name" value="IMIDAZOLE GLYCEROL PHOSPHATE SYNTHASE SUBUNIT HISF/H IGP SYNTHASE SUBUNIT HISF/H"/>
    <property type="match status" value="1"/>
</dbReference>
<evidence type="ECO:0000256" key="2">
    <source>
        <dbReference type="ARBA" id="ARBA00022679"/>
    </source>
</evidence>
<evidence type="ECO:0000256" key="7">
    <source>
        <dbReference type="ARBA" id="ARBA00023264"/>
    </source>
</evidence>
<dbReference type="GO" id="GO:0046474">
    <property type="term" value="P:glycerophospholipid biosynthetic process"/>
    <property type="evidence" value="ECO:0007669"/>
    <property type="project" value="UniProtKB-UniRule"/>
</dbReference>
<dbReference type="PANTHER" id="PTHR21235:SF22">
    <property type="entry name" value="GERANYLGERANYLGLYCERYL PHOSPHATE SYNTHASE"/>
    <property type="match status" value="1"/>
</dbReference>